<dbReference type="RefSeq" id="WP_379860059.1">
    <property type="nucleotide sequence ID" value="NZ_JBHMFC010000010.1"/>
</dbReference>
<gene>
    <name evidence="2" type="ORF">ACFFU9_03855</name>
</gene>
<proteinExistence type="predicted"/>
<feature type="transmembrane region" description="Helical" evidence="1">
    <location>
        <begin position="89"/>
        <end position="110"/>
    </location>
</feature>
<sequence>MNNYSFIHDKINTCGALDFGDILSKSIALFKKTWLQGFLLILLILIVAVPFFIIIYLPIYSVVIEQVQSGDYNPNDASILMLQSDEFRYQILGLTFLMSFLSTVLAAGFYRMVKKIDFGEGFLFSDFFFYFKGKYLGKILTIAALSFLISLINFAFEKFLPPQTASFLGVFIGVVFSVYSTLFVVMFAFNPELESNEIFSLSFNLGTKKWMLIFGLMMVTGILGSFGIILCGIGILFTIAIFYLPPYLIYKDVIGFDQKSDIDKIGEMQ</sequence>
<evidence type="ECO:0000256" key="1">
    <source>
        <dbReference type="SAM" id="Phobius"/>
    </source>
</evidence>
<keyword evidence="1" id="KW-0472">Membrane</keyword>
<evidence type="ECO:0000313" key="3">
    <source>
        <dbReference type="Proteomes" id="UP001589585"/>
    </source>
</evidence>
<organism evidence="2 3">
    <name type="scientific">Mariniflexile ostreae</name>
    <dbReference type="NCBI Taxonomy" id="1520892"/>
    <lineage>
        <taxon>Bacteria</taxon>
        <taxon>Pseudomonadati</taxon>
        <taxon>Bacteroidota</taxon>
        <taxon>Flavobacteriia</taxon>
        <taxon>Flavobacteriales</taxon>
        <taxon>Flavobacteriaceae</taxon>
        <taxon>Mariniflexile</taxon>
    </lineage>
</organism>
<protein>
    <recommendedName>
        <fullName evidence="4">Membrane protein YesL</fullName>
    </recommendedName>
</protein>
<keyword evidence="3" id="KW-1185">Reference proteome</keyword>
<reference evidence="2 3" key="1">
    <citation type="submission" date="2024-09" db="EMBL/GenBank/DDBJ databases">
        <authorList>
            <person name="Sun Q."/>
            <person name="Mori K."/>
        </authorList>
    </citation>
    <scope>NUCLEOTIDE SEQUENCE [LARGE SCALE GENOMIC DNA]</scope>
    <source>
        <strain evidence="2 3">CECT 8622</strain>
    </source>
</reference>
<feature type="transmembrane region" description="Helical" evidence="1">
    <location>
        <begin position="34"/>
        <end position="59"/>
    </location>
</feature>
<dbReference type="Proteomes" id="UP001589585">
    <property type="component" value="Unassembled WGS sequence"/>
</dbReference>
<evidence type="ECO:0000313" key="2">
    <source>
        <dbReference type="EMBL" id="MFB9055869.1"/>
    </source>
</evidence>
<dbReference type="EMBL" id="JBHMFC010000010">
    <property type="protein sequence ID" value="MFB9055869.1"/>
    <property type="molecule type" value="Genomic_DNA"/>
</dbReference>
<feature type="transmembrane region" description="Helical" evidence="1">
    <location>
        <begin position="168"/>
        <end position="189"/>
    </location>
</feature>
<keyword evidence="1" id="KW-0812">Transmembrane</keyword>
<name>A0ABV5F8U6_9FLAO</name>
<keyword evidence="1" id="KW-1133">Transmembrane helix</keyword>
<feature type="transmembrane region" description="Helical" evidence="1">
    <location>
        <begin position="210"/>
        <end position="243"/>
    </location>
</feature>
<accession>A0ABV5F8U6</accession>
<feature type="transmembrane region" description="Helical" evidence="1">
    <location>
        <begin position="135"/>
        <end position="156"/>
    </location>
</feature>
<comment type="caution">
    <text evidence="2">The sequence shown here is derived from an EMBL/GenBank/DDBJ whole genome shotgun (WGS) entry which is preliminary data.</text>
</comment>
<evidence type="ECO:0008006" key="4">
    <source>
        <dbReference type="Google" id="ProtNLM"/>
    </source>
</evidence>